<dbReference type="GO" id="GO:0005506">
    <property type="term" value="F:iron ion binding"/>
    <property type="evidence" value="ECO:0007669"/>
    <property type="project" value="InterPro"/>
</dbReference>
<dbReference type="GO" id="GO:0016020">
    <property type="term" value="C:membrane"/>
    <property type="evidence" value="ECO:0007669"/>
    <property type="project" value="UniProtKB-SubCell"/>
</dbReference>
<keyword evidence="5 14" id="KW-0812">Transmembrane</keyword>
<comment type="cofactor">
    <cofactor evidence="1 12">
        <name>heme</name>
        <dbReference type="ChEBI" id="CHEBI:30413"/>
    </cofactor>
</comment>
<evidence type="ECO:0000256" key="12">
    <source>
        <dbReference type="PIRSR" id="PIRSR602401-1"/>
    </source>
</evidence>
<dbReference type="PRINTS" id="PR00463">
    <property type="entry name" value="EP450I"/>
</dbReference>
<dbReference type="InterPro" id="IPR002401">
    <property type="entry name" value="Cyt_P450_E_grp-I"/>
</dbReference>
<evidence type="ECO:0000256" key="9">
    <source>
        <dbReference type="ARBA" id="ARBA00023004"/>
    </source>
</evidence>
<dbReference type="GO" id="GO:0009403">
    <property type="term" value="P:toxin biosynthetic process"/>
    <property type="evidence" value="ECO:0007669"/>
    <property type="project" value="UniProtKB-ARBA"/>
</dbReference>
<comment type="subcellular location">
    <subcellularLocation>
        <location evidence="2">Membrane</location>
        <topology evidence="2">Single-pass membrane protein</topology>
    </subcellularLocation>
</comment>
<dbReference type="InterPro" id="IPR001128">
    <property type="entry name" value="Cyt_P450"/>
</dbReference>
<dbReference type="InterPro" id="IPR050121">
    <property type="entry name" value="Cytochrome_P450_monoxygenase"/>
</dbReference>
<keyword evidence="6 12" id="KW-0479">Metal-binding</keyword>
<keyword evidence="7 14" id="KW-1133">Transmembrane helix</keyword>
<keyword evidence="9 12" id="KW-0408">Iron</keyword>
<comment type="similarity">
    <text evidence="3 13">Belongs to the cytochrome P450 family.</text>
</comment>
<dbReference type="OrthoDB" id="1470350at2759"/>
<protein>
    <submittedName>
        <fullName evidence="15">Cytochrome P450</fullName>
    </submittedName>
</protein>
<keyword evidence="4 12" id="KW-0349">Heme</keyword>
<dbReference type="InterPro" id="IPR017972">
    <property type="entry name" value="Cyt_P450_CS"/>
</dbReference>
<evidence type="ECO:0000256" key="11">
    <source>
        <dbReference type="ARBA" id="ARBA00023136"/>
    </source>
</evidence>
<evidence type="ECO:0000256" key="3">
    <source>
        <dbReference type="ARBA" id="ARBA00010617"/>
    </source>
</evidence>
<dbReference type="PANTHER" id="PTHR24305:SF210">
    <property type="entry name" value="CYTOCHROME P450 MONOOXYGENASE ASQL-RELATED"/>
    <property type="match status" value="1"/>
</dbReference>
<sequence>MLSVTMDRGTRLFDMLPSASISHIAIAIFAILTIQWIVTATYRIYFHPLRHFPGPKSAAISPLPLAISLFNGNIHIYLRDLHAKYGDVVRVSPEELSFIDPSAWKDICGHVTKTNHDSMPHKQWERYGRSVNGSYTLLNAPDVHHTRMRKIFNPAFSDRALKQQEPLFIKYADLLVEKLKQSLEKDPERKVDMVRYYNFTTFDVMGDLTFGEPLHMLEQNEYHSWVNIMFGGIRIGLTILGALYYFSIPNILMKTLLLKSKTVMQKRLRHFQYAVDRVSKRLDKGRESKGTDLWDFVLGQEDGKGLTRGEMDSNAALFMIAGTETTATGVSGITNLLLTHPDIMCKLVHEIRSSFSSSADMTMEALAALPYLSGCLKETLRLYPPVPSSLPKITPPAGSNICGHYIPGGYTVFLPHYAAYHSERNFKDARSFVPERWTGDERYADDKKAVLQPFSHGTRDCVGKNMAYHEMRLIIAKVLFNFDLELCPESANWADQRIFTLWEKKPLLCKLKVAY</sequence>
<dbReference type="InterPro" id="IPR036396">
    <property type="entry name" value="Cyt_P450_sf"/>
</dbReference>
<dbReference type="Gene3D" id="1.10.630.10">
    <property type="entry name" value="Cytochrome P450"/>
    <property type="match status" value="1"/>
</dbReference>
<dbReference type="SUPFAM" id="SSF48264">
    <property type="entry name" value="Cytochrome P450"/>
    <property type="match status" value="1"/>
</dbReference>
<name>A0A6G1KH03_9PLEO</name>
<evidence type="ECO:0000256" key="6">
    <source>
        <dbReference type="ARBA" id="ARBA00022723"/>
    </source>
</evidence>
<evidence type="ECO:0000256" key="2">
    <source>
        <dbReference type="ARBA" id="ARBA00004167"/>
    </source>
</evidence>
<dbReference type="Pfam" id="PF00067">
    <property type="entry name" value="p450"/>
    <property type="match status" value="1"/>
</dbReference>
<dbReference type="GO" id="GO:0016705">
    <property type="term" value="F:oxidoreductase activity, acting on paired donors, with incorporation or reduction of molecular oxygen"/>
    <property type="evidence" value="ECO:0007669"/>
    <property type="project" value="InterPro"/>
</dbReference>
<dbReference type="GO" id="GO:0020037">
    <property type="term" value="F:heme binding"/>
    <property type="evidence" value="ECO:0007669"/>
    <property type="project" value="InterPro"/>
</dbReference>
<dbReference type="Proteomes" id="UP000799428">
    <property type="component" value="Unassembled WGS sequence"/>
</dbReference>
<evidence type="ECO:0000256" key="1">
    <source>
        <dbReference type="ARBA" id="ARBA00001971"/>
    </source>
</evidence>
<evidence type="ECO:0000256" key="7">
    <source>
        <dbReference type="ARBA" id="ARBA00022989"/>
    </source>
</evidence>
<evidence type="ECO:0000256" key="14">
    <source>
        <dbReference type="SAM" id="Phobius"/>
    </source>
</evidence>
<dbReference type="PRINTS" id="PR00385">
    <property type="entry name" value="P450"/>
</dbReference>
<dbReference type="EMBL" id="MU005766">
    <property type="protein sequence ID" value="KAF2712060.1"/>
    <property type="molecule type" value="Genomic_DNA"/>
</dbReference>
<organism evidence="15 16">
    <name type="scientific">Pleomassaria siparia CBS 279.74</name>
    <dbReference type="NCBI Taxonomy" id="1314801"/>
    <lineage>
        <taxon>Eukaryota</taxon>
        <taxon>Fungi</taxon>
        <taxon>Dikarya</taxon>
        <taxon>Ascomycota</taxon>
        <taxon>Pezizomycotina</taxon>
        <taxon>Dothideomycetes</taxon>
        <taxon>Pleosporomycetidae</taxon>
        <taxon>Pleosporales</taxon>
        <taxon>Pleomassariaceae</taxon>
        <taxon>Pleomassaria</taxon>
    </lineage>
</organism>
<keyword evidence="16" id="KW-1185">Reference proteome</keyword>
<reference evidence="15" key="1">
    <citation type="journal article" date="2020" name="Stud. Mycol.">
        <title>101 Dothideomycetes genomes: a test case for predicting lifestyles and emergence of pathogens.</title>
        <authorList>
            <person name="Haridas S."/>
            <person name="Albert R."/>
            <person name="Binder M."/>
            <person name="Bloem J."/>
            <person name="Labutti K."/>
            <person name="Salamov A."/>
            <person name="Andreopoulos B."/>
            <person name="Baker S."/>
            <person name="Barry K."/>
            <person name="Bills G."/>
            <person name="Bluhm B."/>
            <person name="Cannon C."/>
            <person name="Castanera R."/>
            <person name="Culley D."/>
            <person name="Daum C."/>
            <person name="Ezra D."/>
            <person name="Gonzalez J."/>
            <person name="Henrissat B."/>
            <person name="Kuo A."/>
            <person name="Liang C."/>
            <person name="Lipzen A."/>
            <person name="Lutzoni F."/>
            <person name="Magnuson J."/>
            <person name="Mondo S."/>
            <person name="Nolan M."/>
            <person name="Ohm R."/>
            <person name="Pangilinan J."/>
            <person name="Park H.-J."/>
            <person name="Ramirez L."/>
            <person name="Alfaro M."/>
            <person name="Sun H."/>
            <person name="Tritt A."/>
            <person name="Yoshinaga Y."/>
            <person name="Zwiers L.-H."/>
            <person name="Turgeon B."/>
            <person name="Goodwin S."/>
            <person name="Spatafora J."/>
            <person name="Crous P."/>
            <person name="Grigoriev I."/>
        </authorList>
    </citation>
    <scope>NUCLEOTIDE SEQUENCE</scope>
    <source>
        <strain evidence="15">CBS 279.74</strain>
    </source>
</reference>
<dbReference type="AlphaFoldDB" id="A0A6G1KH03"/>
<dbReference type="FunFam" id="1.10.630.10:FF:000047">
    <property type="entry name" value="Cytochrome P450 monooxygenase"/>
    <property type="match status" value="1"/>
</dbReference>
<gene>
    <name evidence="15" type="ORF">K504DRAFT_425902</name>
</gene>
<evidence type="ECO:0000313" key="16">
    <source>
        <dbReference type="Proteomes" id="UP000799428"/>
    </source>
</evidence>
<dbReference type="CDD" id="cd11058">
    <property type="entry name" value="CYP60B-like"/>
    <property type="match status" value="1"/>
</dbReference>
<dbReference type="PANTHER" id="PTHR24305">
    <property type="entry name" value="CYTOCHROME P450"/>
    <property type="match status" value="1"/>
</dbReference>
<dbReference type="PROSITE" id="PS00086">
    <property type="entry name" value="CYTOCHROME_P450"/>
    <property type="match status" value="1"/>
</dbReference>
<feature type="transmembrane region" description="Helical" evidence="14">
    <location>
        <begin position="225"/>
        <end position="246"/>
    </location>
</feature>
<keyword evidence="10 13" id="KW-0503">Monooxygenase</keyword>
<dbReference type="GO" id="GO:0004497">
    <property type="term" value="F:monooxygenase activity"/>
    <property type="evidence" value="ECO:0007669"/>
    <property type="project" value="UniProtKB-KW"/>
</dbReference>
<proteinExistence type="inferred from homology"/>
<evidence type="ECO:0000256" key="10">
    <source>
        <dbReference type="ARBA" id="ARBA00023033"/>
    </source>
</evidence>
<evidence type="ECO:0000313" key="15">
    <source>
        <dbReference type="EMBL" id="KAF2712060.1"/>
    </source>
</evidence>
<evidence type="ECO:0000256" key="4">
    <source>
        <dbReference type="ARBA" id="ARBA00022617"/>
    </source>
</evidence>
<accession>A0A6G1KH03</accession>
<keyword evidence="8 13" id="KW-0560">Oxidoreductase</keyword>
<feature type="binding site" description="axial binding residue" evidence="12">
    <location>
        <position position="461"/>
    </location>
    <ligand>
        <name>heme</name>
        <dbReference type="ChEBI" id="CHEBI:30413"/>
    </ligand>
    <ligandPart>
        <name>Fe</name>
        <dbReference type="ChEBI" id="CHEBI:18248"/>
    </ligandPart>
</feature>
<feature type="transmembrane region" description="Helical" evidence="14">
    <location>
        <begin position="20"/>
        <end position="42"/>
    </location>
</feature>
<evidence type="ECO:0000256" key="5">
    <source>
        <dbReference type="ARBA" id="ARBA00022692"/>
    </source>
</evidence>
<evidence type="ECO:0000256" key="8">
    <source>
        <dbReference type="ARBA" id="ARBA00023002"/>
    </source>
</evidence>
<evidence type="ECO:0000256" key="13">
    <source>
        <dbReference type="RuleBase" id="RU000461"/>
    </source>
</evidence>
<keyword evidence="11 14" id="KW-0472">Membrane</keyword>